<proteinExistence type="predicted"/>
<dbReference type="EMBL" id="JARGEQ010000016">
    <property type="protein sequence ID" value="MDF1585339.1"/>
    <property type="molecule type" value="Genomic_DNA"/>
</dbReference>
<dbReference type="Pfam" id="PF08666">
    <property type="entry name" value="SAF"/>
    <property type="match status" value="1"/>
</dbReference>
<keyword evidence="3" id="KW-1185">Reference proteome</keyword>
<gene>
    <name evidence="2" type="ORF">PZ740_02950</name>
</gene>
<reference evidence="2 3" key="1">
    <citation type="submission" date="2023-03" db="EMBL/GenBank/DDBJ databases">
        <title>YIM 152171 draft genome.</title>
        <authorList>
            <person name="Yang Z."/>
        </authorList>
    </citation>
    <scope>NUCLEOTIDE SEQUENCE [LARGE SCALE GENOMIC DNA]</scope>
    <source>
        <strain evidence="2 3">YIM 152171</strain>
    </source>
</reference>
<comment type="caution">
    <text evidence="2">The sequence shown here is derived from an EMBL/GenBank/DDBJ whole genome shotgun (WGS) entry which is preliminary data.</text>
</comment>
<protein>
    <recommendedName>
        <fullName evidence="1">SAF domain-containing protein</fullName>
    </recommendedName>
</protein>
<sequence length="196" mass="20473">MRPLRRRLLVSWLLLVAAGGVVILLAPHGPVRHWAARTALPPHHRLTQADLAAPPGRSDRLLPDKGGLLGHYTAQAVAAGQALPPDDVATLPDLAALPPRLLALLAAERRLVDEGALNADTEVALCHGTKALPAAGRVTAVLCARAERCAALVTLAPANVRWLADAGGDGASLELNAEPGLRCRVDLPPPGALRDR</sequence>
<dbReference type="AlphaFoldDB" id="A0AAP3UYW7"/>
<name>A0AAP3UYW7_9PROT</name>
<evidence type="ECO:0000313" key="2">
    <source>
        <dbReference type="EMBL" id="MDF1585339.1"/>
    </source>
</evidence>
<evidence type="ECO:0000259" key="1">
    <source>
        <dbReference type="Pfam" id="PF08666"/>
    </source>
</evidence>
<organism evidence="2 3">
    <name type="scientific">Marinimicrococcus flavescens</name>
    <dbReference type="NCBI Taxonomy" id="3031815"/>
    <lineage>
        <taxon>Bacteria</taxon>
        <taxon>Pseudomonadati</taxon>
        <taxon>Pseudomonadota</taxon>
        <taxon>Alphaproteobacteria</taxon>
        <taxon>Geminicoccales</taxon>
        <taxon>Geminicoccaceae</taxon>
        <taxon>Marinimicrococcus</taxon>
    </lineage>
</organism>
<dbReference type="InterPro" id="IPR013974">
    <property type="entry name" value="SAF"/>
</dbReference>
<dbReference type="Proteomes" id="UP001301140">
    <property type="component" value="Unassembled WGS sequence"/>
</dbReference>
<feature type="domain" description="SAF" evidence="1">
    <location>
        <begin position="35"/>
        <end position="88"/>
    </location>
</feature>
<accession>A0AAP3UYW7</accession>
<dbReference type="RefSeq" id="WP_327787755.1">
    <property type="nucleotide sequence ID" value="NZ_JARGEQ010000016.1"/>
</dbReference>
<evidence type="ECO:0000313" key="3">
    <source>
        <dbReference type="Proteomes" id="UP001301140"/>
    </source>
</evidence>